<keyword evidence="2" id="KW-0449">Lipoprotein</keyword>
<dbReference type="CDD" id="cd13440">
    <property type="entry name" value="CamS_repeat_2"/>
    <property type="match status" value="1"/>
</dbReference>
<keyword evidence="3" id="KW-1185">Reference proteome</keyword>
<feature type="region of interest" description="Disordered" evidence="1">
    <location>
        <begin position="124"/>
        <end position="153"/>
    </location>
</feature>
<evidence type="ECO:0000313" key="2">
    <source>
        <dbReference type="EMBL" id="GGE79926.1"/>
    </source>
</evidence>
<reference evidence="2" key="1">
    <citation type="journal article" date="2014" name="Int. J. Syst. Evol. Microbiol.">
        <title>Complete genome sequence of Corynebacterium casei LMG S-19264T (=DSM 44701T), isolated from a smear-ripened cheese.</title>
        <authorList>
            <consortium name="US DOE Joint Genome Institute (JGI-PGF)"/>
            <person name="Walter F."/>
            <person name="Albersmeier A."/>
            <person name="Kalinowski J."/>
            <person name="Ruckert C."/>
        </authorList>
    </citation>
    <scope>NUCLEOTIDE SEQUENCE</scope>
    <source>
        <strain evidence="2">CGMCC 1.12698</strain>
    </source>
</reference>
<dbReference type="EMBL" id="BMFK01000003">
    <property type="protein sequence ID" value="GGE79926.1"/>
    <property type="molecule type" value="Genomic_DNA"/>
</dbReference>
<dbReference type="RefSeq" id="WP_188389475.1">
    <property type="nucleotide sequence ID" value="NZ_BMFK01000003.1"/>
</dbReference>
<organism evidence="2 3">
    <name type="scientific">Priestia taiwanensis</name>
    <dbReference type="NCBI Taxonomy" id="1347902"/>
    <lineage>
        <taxon>Bacteria</taxon>
        <taxon>Bacillati</taxon>
        <taxon>Bacillota</taxon>
        <taxon>Bacilli</taxon>
        <taxon>Bacillales</taxon>
        <taxon>Bacillaceae</taxon>
        <taxon>Priestia</taxon>
    </lineage>
</organism>
<sequence>MKKWMLIGMSCMLILSGCGSKSEEEVKQEDGSQDVIIPKYSISDEYYKMALNEKGGFEVGEGRGLVVSNLNNHLDVDHFEESLMRIAQESFPTDTYYFESGKKIKKETITNWLARKLTDEQVEQKKAALGKDEKKKEIPNEGLNPADPGEGTLEERNSANPRYLAHILEQNYMKKGSNGQLELGGVVIGLAMNSVHYFKEENDYPREVKISDKDILENGKKMADTILESMRKMDELGDVPITFVIYKQQPKNALIPGTMLATAEAKGSSMGKWEAIDEQYYLFPSEDAERDHKGDFQTFVNFKADVEKYFPNFTGVIGKGFYQNNDLKSLTIDIPMRFYGQAEVIAFTQYVTGLIMQSFPNHLDINVYIRTTEGPKSLIVKEKDAKEPYVHIYD</sequence>
<dbReference type="Gene3D" id="3.10.570.10">
    <property type="entry name" value="sex pheromone staph- cam373 precursor domain"/>
    <property type="match status" value="1"/>
</dbReference>
<dbReference type="CDD" id="cd13441">
    <property type="entry name" value="CamS_repeat_1"/>
    <property type="match status" value="1"/>
</dbReference>
<comment type="caution">
    <text evidence="2">The sequence shown here is derived from an EMBL/GenBank/DDBJ whole genome shotgun (WGS) entry which is preliminary data.</text>
</comment>
<evidence type="ECO:0000256" key="1">
    <source>
        <dbReference type="SAM" id="MobiDB-lite"/>
    </source>
</evidence>
<dbReference type="InterPro" id="IPR011426">
    <property type="entry name" value="CamS"/>
</dbReference>
<dbReference type="PIRSF" id="PIRSF012509">
    <property type="entry name" value="CamS"/>
    <property type="match status" value="1"/>
</dbReference>
<protein>
    <submittedName>
        <fullName evidence="2">Lipoprotein YerH</fullName>
    </submittedName>
</protein>
<dbReference type="Proteomes" id="UP000605259">
    <property type="component" value="Unassembled WGS sequence"/>
</dbReference>
<reference evidence="2" key="2">
    <citation type="submission" date="2020-09" db="EMBL/GenBank/DDBJ databases">
        <authorList>
            <person name="Sun Q."/>
            <person name="Zhou Y."/>
        </authorList>
    </citation>
    <scope>NUCLEOTIDE SEQUENCE</scope>
    <source>
        <strain evidence="2">CGMCC 1.12698</strain>
    </source>
</reference>
<dbReference type="PROSITE" id="PS51257">
    <property type="entry name" value="PROKAR_LIPOPROTEIN"/>
    <property type="match status" value="1"/>
</dbReference>
<dbReference type="AlphaFoldDB" id="A0A917AW85"/>
<feature type="compositionally biased region" description="Basic and acidic residues" evidence="1">
    <location>
        <begin position="124"/>
        <end position="139"/>
    </location>
</feature>
<evidence type="ECO:0000313" key="3">
    <source>
        <dbReference type="Proteomes" id="UP000605259"/>
    </source>
</evidence>
<proteinExistence type="predicted"/>
<dbReference type="Pfam" id="PF07537">
    <property type="entry name" value="CamS"/>
    <property type="match status" value="1"/>
</dbReference>
<accession>A0A917AW85</accession>
<name>A0A917AW85_9BACI</name>
<gene>
    <name evidence="2" type="primary">yerH</name>
    <name evidence="2" type="ORF">GCM10007140_31830</name>
</gene>